<dbReference type="EMBL" id="JAOQJZ010000007">
    <property type="protein sequence ID" value="MCU6705890.1"/>
    <property type="molecule type" value="Genomic_DNA"/>
</dbReference>
<comment type="caution">
    <text evidence="3">The sequence shown here is derived from an EMBL/GenBank/DDBJ whole genome shotgun (WGS) entry which is preliminary data.</text>
</comment>
<keyword evidence="2" id="KW-0413">Isomerase</keyword>
<name>A0AAE3IHA5_9FIRM</name>
<dbReference type="PROSITE" id="PS01085">
    <property type="entry name" value="RIBUL_P_3_EPIMER_1"/>
    <property type="match status" value="1"/>
</dbReference>
<keyword evidence="1" id="KW-0479">Metal-binding</keyword>
<dbReference type="InterPro" id="IPR013785">
    <property type="entry name" value="Aldolase_TIM"/>
</dbReference>
<keyword evidence="4" id="KW-1185">Reference proteome</keyword>
<evidence type="ECO:0000313" key="4">
    <source>
        <dbReference type="Proteomes" id="UP001208131"/>
    </source>
</evidence>
<protein>
    <submittedName>
        <fullName evidence="3">Ribulose-phosphate 3-epimerase</fullName>
    </submittedName>
</protein>
<proteinExistence type="predicted"/>
<dbReference type="GO" id="GO:0046872">
    <property type="term" value="F:metal ion binding"/>
    <property type="evidence" value="ECO:0007669"/>
    <property type="project" value="UniProtKB-KW"/>
</dbReference>
<dbReference type="RefSeq" id="WP_267301107.1">
    <property type="nucleotide sequence ID" value="NZ_JAOQJZ010000007.1"/>
</dbReference>
<evidence type="ECO:0000256" key="2">
    <source>
        <dbReference type="ARBA" id="ARBA00023235"/>
    </source>
</evidence>
<dbReference type="AlphaFoldDB" id="A0AAE3IHA5"/>
<dbReference type="SUPFAM" id="SSF51366">
    <property type="entry name" value="Ribulose-phoshate binding barrel"/>
    <property type="match status" value="1"/>
</dbReference>
<organism evidence="3 4">
    <name type="scientific">Hominimerdicola aceti</name>
    <dbReference type="NCBI Taxonomy" id="2981726"/>
    <lineage>
        <taxon>Bacteria</taxon>
        <taxon>Bacillati</taxon>
        <taxon>Bacillota</taxon>
        <taxon>Clostridia</taxon>
        <taxon>Eubacteriales</taxon>
        <taxon>Oscillospiraceae</taxon>
        <taxon>Hominimerdicola</taxon>
    </lineage>
</organism>
<dbReference type="Proteomes" id="UP001208131">
    <property type="component" value="Unassembled WGS sequence"/>
</dbReference>
<gene>
    <name evidence="3" type="ORF">OCV57_08125</name>
</gene>
<sequence>MDNGMISVSMMCVHLGQIKEYLDAFKRNNIEYLHIDVMDGSFVPNFTLYPDYVKQLRDLTDIPFDFHFMIEKPEERLQWFDIREGDYAAVHYESTKHIAKCLQYLRSIGAKPILAINPGTHICVVEEAVDFIDGVLVMTVNPGFAGQKLVPNTVDKARRLRKWLDENGHEDIIIETDGNMSNENCRKLYEAGARMFVAGTSSLVKPQVEGIDERIAENRKNICPLE</sequence>
<dbReference type="Pfam" id="PF00834">
    <property type="entry name" value="Ribul_P_3_epim"/>
    <property type="match status" value="1"/>
</dbReference>
<evidence type="ECO:0000313" key="3">
    <source>
        <dbReference type="EMBL" id="MCU6705890.1"/>
    </source>
</evidence>
<dbReference type="Gene3D" id="3.20.20.70">
    <property type="entry name" value="Aldolase class I"/>
    <property type="match status" value="1"/>
</dbReference>
<dbReference type="NCBIfam" id="NF004076">
    <property type="entry name" value="PRK05581.1-4"/>
    <property type="match status" value="1"/>
</dbReference>
<dbReference type="GO" id="GO:0005975">
    <property type="term" value="P:carbohydrate metabolic process"/>
    <property type="evidence" value="ECO:0007669"/>
    <property type="project" value="InterPro"/>
</dbReference>
<dbReference type="CDD" id="cd00429">
    <property type="entry name" value="RPE"/>
    <property type="match status" value="1"/>
</dbReference>
<dbReference type="InterPro" id="IPR011060">
    <property type="entry name" value="RibuloseP-bd_barrel"/>
</dbReference>
<dbReference type="InterPro" id="IPR000056">
    <property type="entry name" value="Ribul_P_3_epim-like"/>
</dbReference>
<accession>A0AAE3IHA5</accession>
<reference evidence="3 4" key="1">
    <citation type="journal article" date="2021" name="ISME Commun">
        <title>Automated analysis of genomic sequences facilitates high-throughput and comprehensive description of bacteria.</title>
        <authorList>
            <person name="Hitch T.C.A."/>
        </authorList>
    </citation>
    <scope>NUCLEOTIDE SEQUENCE [LARGE SCALE GENOMIC DNA]</scope>
    <source>
        <strain evidence="3 4">Sanger_31</strain>
    </source>
</reference>
<dbReference type="PANTHER" id="PTHR11749">
    <property type="entry name" value="RIBULOSE-5-PHOSPHATE-3-EPIMERASE"/>
    <property type="match status" value="1"/>
</dbReference>
<dbReference type="GO" id="GO:0016857">
    <property type="term" value="F:racemase and epimerase activity, acting on carbohydrates and derivatives"/>
    <property type="evidence" value="ECO:0007669"/>
    <property type="project" value="InterPro"/>
</dbReference>
<evidence type="ECO:0000256" key="1">
    <source>
        <dbReference type="ARBA" id="ARBA00022723"/>
    </source>
</evidence>